<dbReference type="NCBIfam" id="TIGR00260">
    <property type="entry name" value="thrC"/>
    <property type="match status" value="1"/>
</dbReference>
<dbReference type="Gene3D" id="3.40.50.1100">
    <property type="match status" value="2"/>
</dbReference>
<dbReference type="InterPro" id="IPR029144">
    <property type="entry name" value="Thr_synth_N"/>
</dbReference>
<evidence type="ECO:0000256" key="1">
    <source>
        <dbReference type="ARBA" id="ARBA00001933"/>
    </source>
</evidence>
<dbReference type="EMBL" id="PJQM01000273">
    <property type="protein sequence ID" value="RCI05912.1"/>
    <property type="molecule type" value="Genomic_DNA"/>
</dbReference>
<accession>A0A367KVK1</accession>
<dbReference type="InterPro" id="IPR001926">
    <property type="entry name" value="TrpB-like_PALP"/>
</dbReference>
<dbReference type="PANTHER" id="PTHR42690">
    <property type="entry name" value="THREONINE SYNTHASE FAMILY MEMBER"/>
    <property type="match status" value="1"/>
</dbReference>
<keyword evidence="6" id="KW-0791">Threonine biosynthesis</keyword>
<dbReference type="FunFam" id="3.90.1380.10:FF:000003">
    <property type="entry name" value="THR4p Threonine synthase"/>
    <property type="match status" value="1"/>
</dbReference>
<dbReference type="EC" id="4.2.3.1" evidence="4"/>
<dbReference type="InterPro" id="IPR051166">
    <property type="entry name" value="Threonine_Synthase"/>
</dbReference>
<evidence type="ECO:0000256" key="6">
    <source>
        <dbReference type="ARBA" id="ARBA00022697"/>
    </source>
</evidence>
<dbReference type="OrthoDB" id="5203861at2759"/>
<gene>
    <name evidence="12" type="primary">THR4</name>
    <name evidence="12" type="ORF">CU098_010293</name>
</gene>
<dbReference type="AlphaFoldDB" id="A0A367KVK1"/>
<proteinExistence type="inferred from homology"/>
<dbReference type="InterPro" id="IPR000634">
    <property type="entry name" value="Ser/Thr_deHydtase_PyrdxlP-BS"/>
</dbReference>
<evidence type="ECO:0000259" key="11">
    <source>
        <dbReference type="Pfam" id="PF14821"/>
    </source>
</evidence>
<comment type="similarity">
    <text evidence="3">Belongs to the threonine synthase family.</text>
</comment>
<dbReference type="GO" id="GO:0009088">
    <property type="term" value="P:threonine biosynthetic process"/>
    <property type="evidence" value="ECO:0007669"/>
    <property type="project" value="UniProtKB-UniPathway"/>
</dbReference>
<keyword evidence="5" id="KW-0028">Amino-acid biosynthesis</keyword>
<evidence type="ECO:0000256" key="3">
    <source>
        <dbReference type="ARBA" id="ARBA00005517"/>
    </source>
</evidence>
<dbReference type="FunFam" id="3.40.50.1100:FF:000024">
    <property type="entry name" value="Probable threonine synthase"/>
    <property type="match status" value="1"/>
</dbReference>
<keyword evidence="13" id="KW-1185">Reference proteome</keyword>
<feature type="modified residue" description="N6-(pyridoxal phosphate)lysine" evidence="9">
    <location>
        <position position="225"/>
    </location>
</feature>
<reference evidence="12 13" key="1">
    <citation type="journal article" date="2018" name="G3 (Bethesda)">
        <title>Phylogenetic and Phylogenomic Definition of Rhizopus Species.</title>
        <authorList>
            <person name="Gryganskyi A.P."/>
            <person name="Golan J."/>
            <person name="Dolatabadi S."/>
            <person name="Mondo S."/>
            <person name="Robb S."/>
            <person name="Idnurm A."/>
            <person name="Muszewska A."/>
            <person name="Steczkiewicz K."/>
            <person name="Masonjones S."/>
            <person name="Liao H.L."/>
            <person name="Gajdeczka M.T."/>
            <person name="Anike F."/>
            <person name="Vuek A."/>
            <person name="Anishchenko I.M."/>
            <person name="Voigt K."/>
            <person name="de Hoog G.S."/>
            <person name="Smith M.E."/>
            <person name="Heitman J."/>
            <person name="Vilgalys R."/>
            <person name="Stajich J.E."/>
        </authorList>
    </citation>
    <scope>NUCLEOTIDE SEQUENCE [LARGE SCALE GENOMIC DNA]</scope>
    <source>
        <strain evidence="12 13">LSU 92-RS-03</strain>
    </source>
</reference>
<evidence type="ECO:0000256" key="7">
    <source>
        <dbReference type="ARBA" id="ARBA00022898"/>
    </source>
</evidence>
<dbReference type="Pfam" id="PF14821">
    <property type="entry name" value="Thr_synth_N"/>
    <property type="match status" value="1"/>
</dbReference>
<sequence>MASTYNPSKKKYYIVTSIFSPYKEDINPGSIDSYLFDSRSKAEIFMNKEAKEVYYTQIKSDEEDYDGNKTPPEEEENDGAFYYANKNCICFGEDSSMGFSYRRAWGIVKIEEMLYRSTRGQAKDYTFEDAVMAGLGPDGGLFIPQEIPTLPANWRQAWSQYSFQQLAVEILSFYIDETQIPRADLVQLVERSYSTFRSKDVTPLAKVHDGLYVLELFHGPTFAFKDVALQFVGNLFEYFLERRNSKEPAGGKTHRLTVVGATSGDTGSAAIYGLRNKKNVSVFILHPNGRVSPIQEAQMTTVLDKNVHNLSVEGTFDDCQDIVKNLFGNKEFNDRHHLGAVNSINWARILAQTVYYFQAYFTLLRSLNIDPASPEAEAIKFDFSVPTGNFGDVLAGYYAYRMGLPTNKLLIATNENDILYRFFSSQAYEKQTGPDGGVKATLSPAMDILVSSNFERLLWYLVRETEADQGKTQDDALNDKAGQTVAGWMQELKEKGVFRVSDAAVLKAREIFDAARVTDVETSATIRSYYETNNAGQSPYVLDPHTAVGVAAAEKLIERDSLKTYPAGSDVLICLATAHPAKFSEAVEAALKTSPGFDFANDVLPTEFHGLLEKERKVTHVERADPQLVIQVIEKELREEGISF</sequence>
<feature type="domain" description="Threonine synthase N-terminal" evidence="11">
    <location>
        <begin position="115"/>
        <end position="193"/>
    </location>
</feature>
<dbReference type="InterPro" id="IPR037158">
    <property type="entry name" value="Thr_synth_N_sf"/>
</dbReference>
<evidence type="ECO:0000256" key="8">
    <source>
        <dbReference type="ARBA" id="ARBA00023239"/>
    </source>
</evidence>
<dbReference type="Gene3D" id="3.90.1380.10">
    <property type="entry name" value="Threonine synthase, N-terminal domain"/>
    <property type="match status" value="1"/>
</dbReference>
<comment type="pathway">
    <text evidence="2">Amino-acid biosynthesis; L-threonine biosynthesis; L-threonine from L-aspartate: step 5/5.</text>
</comment>
<name>A0A367KVK1_RHIST</name>
<dbReference type="PANTHER" id="PTHR42690:SF1">
    <property type="entry name" value="THREONINE SYNTHASE-LIKE 2"/>
    <property type="match status" value="1"/>
</dbReference>
<keyword evidence="8" id="KW-0456">Lyase</keyword>
<dbReference type="UniPathway" id="UPA00050">
    <property type="reaction ID" value="UER00065"/>
</dbReference>
<evidence type="ECO:0000259" key="10">
    <source>
        <dbReference type="Pfam" id="PF00291"/>
    </source>
</evidence>
<dbReference type="InterPro" id="IPR036052">
    <property type="entry name" value="TrpB-like_PALP_sf"/>
</dbReference>
<comment type="caution">
    <text evidence="12">The sequence shown here is derived from an EMBL/GenBank/DDBJ whole genome shotgun (WGS) entry which is preliminary data.</text>
</comment>
<dbReference type="PROSITE" id="PS00165">
    <property type="entry name" value="DEHYDRATASE_SER_THR"/>
    <property type="match status" value="1"/>
</dbReference>
<evidence type="ECO:0000256" key="2">
    <source>
        <dbReference type="ARBA" id="ARBA00004979"/>
    </source>
</evidence>
<keyword evidence="7 9" id="KW-0663">Pyridoxal phosphate</keyword>
<evidence type="ECO:0000256" key="4">
    <source>
        <dbReference type="ARBA" id="ARBA00013028"/>
    </source>
</evidence>
<evidence type="ECO:0000313" key="13">
    <source>
        <dbReference type="Proteomes" id="UP000253551"/>
    </source>
</evidence>
<dbReference type="InterPro" id="IPR004450">
    <property type="entry name" value="Thr_synthase-like"/>
</dbReference>
<organism evidence="12 13">
    <name type="scientific">Rhizopus stolonifer</name>
    <name type="common">Rhizopus nigricans</name>
    <dbReference type="NCBI Taxonomy" id="4846"/>
    <lineage>
        <taxon>Eukaryota</taxon>
        <taxon>Fungi</taxon>
        <taxon>Fungi incertae sedis</taxon>
        <taxon>Mucoromycota</taxon>
        <taxon>Mucoromycotina</taxon>
        <taxon>Mucoromycetes</taxon>
        <taxon>Mucorales</taxon>
        <taxon>Mucorineae</taxon>
        <taxon>Rhizopodaceae</taxon>
        <taxon>Rhizopus</taxon>
    </lineage>
</organism>
<dbReference type="Proteomes" id="UP000253551">
    <property type="component" value="Unassembled WGS sequence"/>
</dbReference>
<dbReference type="GO" id="GO:0030170">
    <property type="term" value="F:pyridoxal phosphate binding"/>
    <property type="evidence" value="ECO:0007669"/>
    <property type="project" value="InterPro"/>
</dbReference>
<evidence type="ECO:0000256" key="9">
    <source>
        <dbReference type="PIRSR" id="PIRSR604450-51"/>
    </source>
</evidence>
<dbReference type="Pfam" id="PF24857">
    <property type="entry name" value="THR4_C"/>
    <property type="match status" value="1"/>
</dbReference>
<evidence type="ECO:0000256" key="5">
    <source>
        <dbReference type="ARBA" id="ARBA00022605"/>
    </source>
</evidence>
<protein>
    <recommendedName>
        <fullName evidence="4">threonine synthase</fullName>
        <ecNumber evidence="4">4.2.3.1</ecNumber>
    </recommendedName>
</protein>
<dbReference type="STRING" id="4846.A0A367KVK1"/>
<dbReference type="GO" id="GO:0004795">
    <property type="term" value="F:threonine synthase activity"/>
    <property type="evidence" value="ECO:0007669"/>
    <property type="project" value="UniProtKB-EC"/>
</dbReference>
<dbReference type="Pfam" id="PF00291">
    <property type="entry name" value="PALP"/>
    <property type="match status" value="1"/>
</dbReference>
<comment type="cofactor">
    <cofactor evidence="1 9">
        <name>pyridoxal 5'-phosphate</name>
        <dbReference type="ChEBI" id="CHEBI:597326"/>
    </cofactor>
</comment>
<feature type="domain" description="Tryptophan synthase beta chain-like PALP" evidence="10">
    <location>
        <begin position="211"/>
        <end position="465"/>
    </location>
</feature>
<dbReference type="CDD" id="cd01560">
    <property type="entry name" value="Thr-synth_2"/>
    <property type="match status" value="1"/>
</dbReference>
<dbReference type="SUPFAM" id="SSF53686">
    <property type="entry name" value="Tryptophan synthase beta subunit-like PLP-dependent enzymes"/>
    <property type="match status" value="1"/>
</dbReference>
<evidence type="ECO:0000313" key="12">
    <source>
        <dbReference type="EMBL" id="RCI05912.1"/>
    </source>
</evidence>